<evidence type="ECO:0000256" key="1">
    <source>
        <dbReference type="SAM" id="MobiDB-lite"/>
    </source>
</evidence>
<feature type="region of interest" description="Disordered" evidence="1">
    <location>
        <begin position="1"/>
        <end position="27"/>
    </location>
</feature>
<evidence type="ECO:0008006" key="4">
    <source>
        <dbReference type="Google" id="ProtNLM"/>
    </source>
</evidence>
<reference evidence="2" key="1">
    <citation type="journal article" date="2020" name="Fungal Divers.">
        <title>Resolving the Mortierellaceae phylogeny through synthesis of multi-gene phylogenetics and phylogenomics.</title>
        <authorList>
            <person name="Vandepol N."/>
            <person name="Liber J."/>
            <person name="Desiro A."/>
            <person name="Na H."/>
            <person name="Kennedy M."/>
            <person name="Barry K."/>
            <person name="Grigoriev I.V."/>
            <person name="Miller A.N."/>
            <person name="O'Donnell K."/>
            <person name="Stajich J.E."/>
            <person name="Bonito G."/>
        </authorList>
    </citation>
    <scope>NUCLEOTIDE SEQUENCE</scope>
    <source>
        <strain evidence="2">NVP60</strain>
    </source>
</reference>
<dbReference type="AlphaFoldDB" id="A0A9P6RAM8"/>
<keyword evidence="3" id="KW-1185">Reference proteome</keyword>
<evidence type="ECO:0000313" key="3">
    <source>
        <dbReference type="Proteomes" id="UP000823405"/>
    </source>
</evidence>
<sequence length="313" mass="34174">MPQQSPSRSAAGPSSYRDPFNSPRGEGPRYEFSRINYRMIFEYASEIRDCLIKGKVGTTDRLLYNAEILSKIFMGCRVDQEPIDHVEEELALNPHQLRCTSCNIVKTPEWRKGPLVWGKLSRSKAALAAKNKQEADTKTETEKPSMVDLQPTTNAGAETPKRPAIDPITLTDIARKKRGRGRSTTRDEGDDMGSGTMLNDNETLGSVSKQNGVSSYLSHDDGNRQAGTQGQTEDVNMSGGDSPPPPPQPSFRSSAVEPDTVQEGGCQIDPLQTAVGPVPPPQSPDTLPFSAHENHDKEGPVTGRKLNLSYLLA</sequence>
<dbReference type="OrthoDB" id="2162994at2759"/>
<dbReference type="Proteomes" id="UP000823405">
    <property type="component" value="Unassembled WGS sequence"/>
</dbReference>
<feature type="compositionally biased region" description="Basic and acidic residues" evidence="1">
    <location>
        <begin position="131"/>
        <end position="145"/>
    </location>
</feature>
<feature type="region of interest" description="Disordered" evidence="1">
    <location>
        <begin position="128"/>
        <end position="313"/>
    </location>
</feature>
<proteinExistence type="predicted"/>
<name>A0A9P6RAM8_9FUNG</name>
<gene>
    <name evidence="2" type="ORF">BGZ97_007216</name>
</gene>
<dbReference type="EMBL" id="JAAAIN010000320">
    <property type="protein sequence ID" value="KAG0316218.1"/>
    <property type="molecule type" value="Genomic_DNA"/>
</dbReference>
<evidence type="ECO:0000313" key="2">
    <source>
        <dbReference type="EMBL" id="KAG0316218.1"/>
    </source>
</evidence>
<protein>
    <recommendedName>
        <fullName evidence="4">GATA-type domain-containing protein</fullName>
    </recommendedName>
</protein>
<feature type="compositionally biased region" description="Polar residues" evidence="1">
    <location>
        <begin position="225"/>
        <end position="235"/>
    </location>
</feature>
<accession>A0A9P6RAM8</accession>
<comment type="caution">
    <text evidence="2">The sequence shown here is derived from an EMBL/GenBank/DDBJ whole genome shotgun (WGS) entry which is preliminary data.</text>
</comment>
<feature type="compositionally biased region" description="Polar residues" evidence="1">
    <location>
        <begin position="196"/>
        <end position="217"/>
    </location>
</feature>
<organism evidence="2 3">
    <name type="scientific">Linnemannia gamsii</name>
    <dbReference type="NCBI Taxonomy" id="64522"/>
    <lineage>
        <taxon>Eukaryota</taxon>
        <taxon>Fungi</taxon>
        <taxon>Fungi incertae sedis</taxon>
        <taxon>Mucoromycota</taxon>
        <taxon>Mortierellomycotina</taxon>
        <taxon>Mortierellomycetes</taxon>
        <taxon>Mortierellales</taxon>
        <taxon>Mortierellaceae</taxon>
        <taxon>Linnemannia</taxon>
    </lineage>
</organism>